<proteinExistence type="predicted"/>
<sequence>MPAKRATVSKAMETPQPRERCRRGAAPCDPDVLSMSALMGLVEAACVDAMCDRVRSDEWSIGRMTHFTHLVPTRSDVPVFVTATFRTFDGERYWFDVVATDAAGPVASASHARSIVERSALEFQCASRRGRAGDMDSSC</sequence>
<feature type="domain" description="Fluoroacetyl-CoA-specific thioesterase-like" evidence="2">
    <location>
        <begin position="30"/>
        <end position="118"/>
    </location>
</feature>
<dbReference type="AlphaFoldDB" id="A0A6P2G726"/>
<evidence type="ECO:0000313" key="6">
    <source>
        <dbReference type="Proteomes" id="UP000755577"/>
    </source>
</evidence>
<dbReference type="Proteomes" id="UP000494201">
    <property type="component" value="Unassembled WGS sequence"/>
</dbReference>
<dbReference type="Gene3D" id="3.10.129.10">
    <property type="entry name" value="Hotdog Thioesterase"/>
    <property type="match status" value="1"/>
</dbReference>
<dbReference type="InterPro" id="IPR054485">
    <property type="entry name" value="FlK-like_dom"/>
</dbReference>
<reference evidence="3 6" key="2">
    <citation type="submission" date="2021-02" db="EMBL/GenBank/DDBJ databases">
        <title>Draft genome of the type strains Burkholderia anthina DSM16086.</title>
        <authorList>
            <person name="Hertel R."/>
            <person name="Meissner J."/>
            <person name="Poehlein A."/>
            <person name="Daniel R."/>
            <person name="Commichau F.M."/>
        </authorList>
    </citation>
    <scope>NUCLEOTIDE SEQUENCE [LARGE SCALE GENOMIC DNA]</scope>
    <source>
        <strain evidence="3 6">DSM 16086</strain>
    </source>
</reference>
<name>A0A6P2G726_9BURK</name>
<feature type="region of interest" description="Disordered" evidence="1">
    <location>
        <begin position="1"/>
        <end position="23"/>
    </location>
</feature>
<protein>
    <submittedName>
        <fullName evidence="3 4">Thioesterase</fullName>
    </submittedName>
</protein>
<dbReference type="InterPro" id="IPR029069">
    <property type="entry name" value="HotDog_dom_sf"/>
</dbReference>
<keyword evidence="6" id="KW-1185">Reference proteome</keyword>
<evidence type="ECO:0000313" key="3">
    <source>
        <dbReference type="EMBL" id="MBM2767589.1"/>
    </source>
</evidence>
<organism evidence="4 5">
    <name type="scientific">Burkholderia anthina</name>
    <dbReference type="NCBI Taxonomy" id="179879"/>
    <lineage>
        <taxon>Bacteria</taxon>
        <taxon>Pseudomonadati</taxon>
        <taxon>Pseudomonadota</taxon>
        <taxon>Betaproteobacteria</taxon>
        <taxon>Burkholderiales</taxon>
        <taxon>Burkholderiaceae</taxon>
        <taxon>Burkholderia</taxon>
        <taxon>Burkholderia cepacia complex</taxon>
    </lineage>
</organism>
<dbReference type="EMBL" id="CABVLY010000005">
    <property type="protein sequence ID" value="VVU49136.1"/>
    <property type="molecule type" value="Genomic_DNA"/>
</dbReference>
<evidence type="ECO:0000313" key="4">
    <source>
        <dbReference type="EMBL" id="VVU49136.1"/>
    </source>
</evidence>
<gene>
    <name evidence="4" type="ORF">BAN20980_01835</name>
    <name evidence="3" type="ORF">JQK92_14235</name>
</gene>
<dbReference type="SUPFAM" id="SSF54637">
    <property type="entry name" value="Thioesterase/thiol ester dehydrase-isomerase"/>
    <property type="match status" value="1"/>
</dbReference>
<dbReference type="Proteomes" id="UP000755577">
    <property type="component" value="Unassembled WGS sequence"/>
</dbReference>
<evidence type="ECO:0000259" key="2">
    <source>
        <dbReference type="Pfam" id="PF22636"/>
    </source>
</evidence>
<evidence type="ECO:0000313" key="5">
    <source>
        <dbReference type="Proteomes" id="UP000494201"/>
    </source>
</evidence>
<dbReference type="Pfam" id="PF22636">
    <property type="entry name" value="FlK"/>
    <property type="match status" value="1"/>
</dbReference>
<accession>A0A6P2G726</accession>
<dbReference type="PANTHER" id="PTHR36934:SF1">
    <property type="entry name" value="THIOESTERASE DOMAIN-CONTAINING PROTEIN"/>
    <property type="match status" value="1"/>
</dbReference>
<reference evidence="4 5" key="1">
    <citation type="submission" date="2019-09" db="EMBL/GenBank/DDBJ databases">
        <authorList>
            <person name="Depoorter E."/>
        </authorList>
    </citation>
    <scope>NUCLEOTIDE SEQUENCE [LARGE SCALE GENOMIC DNA]</scope>
    <source>
        <strain evidence="4">LMG 20980</strain>
    </source>
</reference>
<dbReference type="PANTHER" id="PTHR36934">
    <property type="entry name" value="BLR0278 PROTEIN"/>
    <property type="match status" value="1"/>
</dbReference>
<evidence type="ECO:0000256" key="1">
    <source>
        <dbReference type="SAM" id="MobiDB-lite"/>
    </source>
</evidence>
<dbReference type="EMBL" id="JAFCIQ010000008">
    <property type="protein sequence ID" value="MBM2767589.1"/>
    <property type="molecule type" value="Genomic_DNA"/>
</dbReference>
<dbReference type="InterPro" id="IPR025540">
    <property type="entry name" value="FlK"/>
</dbReference>